<reference evidence="3" key="1">
    <citation type="journal article" date="2019" name="Int. J. Syst. Evol. Microbiol.">
        <title>The Global Catalogue of Microorganisms (GCM) 10K type strain sequencing project: providing services to taxonomists for standard genome sequencing and annotation.</title>
        <authorList>
            <consortium name="The Broad Institute Genomics Platform"/>
            <consortium name="The Broad Institute Genome Sequencing Center for Infectious Disease"/>
            <person name="Wu L."/>
            <person name="Ma J."/>
        </authorList>
    </citation>
    <scope>NUCLEOTIDE SEQUENCE [LARGE SCALE GENOMIC DNA]</scope>
    <source>
        <strain evidence="3">CGMCC 1.15197</strain>
    </source>
</reference>
<accession>A0ABQ1UQB2</accession>
<dbReference type="SUPFAM" id="SSF54060">
    <property type="entry name" value="His-Me finger endonucleases"/>
    <property type="match status" value="1"/>
</dbReference>
<keyword evidence="3" id="KW-1185">Reference proteome</keyword>
<name>A0ABQ1UQB2_9BACT</name>
<dbReference type="InterPro" id="IPR010902">
    <property type="entry name" value="NUMOD4"/>
</dbReference>
<evidence type="ECO:0000313" key="3">
    <source>
        <dbReference type="Proteomes" id="UP000632273"/>
    </source>
</evidence>
<organism evidence="2 3">
    <name type="scientific">Hymenobacter cavernae</name>
    <dbReference type="NCBI Taxonomy" id="2044852"/>
    <lineage>
        <taxon>Bacteria</taxon>
        <taxon>Pseudomonadati</taxon>
        <taxon>Bacteroidota</taxon>
        <taxon>Cytophagia</taxon>
        <taxon>Cytophagales</taxon>
        <taxon>Hymenobacteraceae</taxon>
        <taxon>Hymenobacter</taxon>
    </lineage>
</organism>
<dbReference type="InterPro" id="IPR044925">
    <property type="entry name" value="His-Me_finger_sf"/>
</dbReference>
<evidence type="ECO:0000313" key="2">
    <source>
        <dbReference type="EMBL" id="GGF23361.1"/>
    </source>
</evidence>
<evidence type="ECO:0000259" key="1">
    <source>
        <dbReference type="Pfam" id="PF07463"/>
    </source>
</evidence>
<dbReference type="RefSeq" id="WP_188815914.1">
    <property type="nucleotide sequence ID" value="NZ_BMHT01000008.1"/>
</dbReference>
<dbReference type="Pfam" id="PF07463">
    <property type="entry name" value="NUMOD4"/>
    <property type="match status" value="1"/>
</dbReference>
<feature type="domain" description="NUMOD4" evidence="1">
    <location>
        <begin position="5"/>
        <end position="28"/>
    </location>
</feature>
<dbReference type="Proteomes" id="UP000632273">
    <property type="component" value="Unassembled WGS sequence"/>
</dbReference>
<proteinExistence type="predicted"/>
<gene>
    <name evidence="2" type="ORF">GCM10011383_38740</name>
</gene>
<sequence>MEEVEIWKSIPDWEHYEVSSLGRVRKGDFMPRLRNTPYGVSVFLNNWSVMRSAYVHNLAAEAFWGKKKAYHADGNKENNRLDNLVDKRPASYVKPIRVKPAPPERVSKGVLELIKKPGVSWDEIAVALGFQMTSKAQVLAHIKNSILNASDAEKYGSQ</sequence>
<dbReference type="EMBL" id="BMHT01000008">
    <property type="protein sequence ID" value="GGF23361.1"/>
    <property type="molecule type" value="Genomic_DNA"/>
</dbReference>
<dbReference type="Gene3D" id="3.90.75.20">
    <property type="match status" value="1"/>
</dbReference>
<protein>
    <recommendedName>
        <fullName evidence="1">NUMOD4 domain-containing protein</fullName>
    </recommendedName>
</protein>
<comment type="caution">
    <text evidence="2">The sequence shown here is derived from an EMBL/GenBank/DDBJ whole genome shotgun (WGS) entry which is preliminary data.</text>
</comment>